<keyword evidence="1" id="KW-1133">Transmembrane helix</keyword>
<organism evidence="2 3">
    <name type="scientific">Paratissierella segnis</name>
    <dbReference type="NCBI Taxonomy" id="2763679"/>
    <lineage>
        <taxon>Bacteria</taxon>
        <taxon>Bacillati</taxon>
        <taxon>Bacillota</taxon>
        <taxon>Tissierellia</taxon>
        <taxon>Tissierellales</taxon>
        <taxon>Tissierellaceae</taxon>
        <taxon>Paratissierella</taxon>
    </lineage>
</organism>
<keyword evidence="3" id="KW-1185">Reference proteome</keyword>
<proteinExistence type="predicted"/>
<accession>A0A926IJL3</accession>
<evidence type="ECO:0000313" key="3">
    <source>
        <dbReference type="Proteomes" id="UP000601171"/>
    </source>
</evidence>
<name>A0A926IJL3_9FIRM</name>
<dbReference type="RefSeq" id="WP_262428247.1">
    <property type="nucleotide sequence ID" value="NZ_JACRTG010000003.1"/>
</dbReference>
<feature type="transmembrane region" description="Helical" evidence="1">
    <location>
        <begin position="183"/>
        <end position="201"/>
    </location>
</feature>
<sequence>MIRKFKFFFRPILGLTKWLNEMSDESYRLVKIGNTFYYFEECEKGKFRYAIDYVANKSYSSLKDYEDFLKESNIRYIEKAGSIGKVSLGNVRYRPYADSRAKIATTDGMIKREFLILEKENDGKPFEIYTNIEDKIKTLKVMRKPTIAMIIFVGLMFLFSTGLIPQYQWTLYKFELFPKVNKIPLMIIFGVVEVLLAVNLIRYNMEINRLKRESEIRE</sequence>
<dbReference type="InterPro" id="IPR021359">
    <property type="entry name" value="DUF2812"/>
</dbReference>
<reference evidence="2" key="1">
    <citation type="submission" date="2020-08" db="EMBL/GenBank/DDBJ databases">
        <title>Genome public.</title>
        <authorList>
            <person name="Liu C."/>
            <person name="Sun Q."/>
        </authorList>
    </citation>
    <scope>NUCLEOTIDE SEQUENCE</scope>
    <source>
        <strain evidence="2">BX21</strain>
    </source>
</reference>
<comment type="caution">
    <text evidence="2">The sequence shown here is derived from an EMBL/GenBank/DDBJ whole genome shotgun (WGS) entry which is preliminary data.</text>
</comment>
<keyword evidence="1" id="KW-0812">Transmembrane</keyword>
<protein>
    <submittedName>
        <fullName evidence="2">DUF2812 domain-containing protein</fullName>
    </submittedName>
</protein>
<dbReference type="Pfam" id="PF11193">
    <property type="entry name" value="DUF2812"/>
    <property type="match status" value="1"/>
</dbReference>
<dbReference type="AlphaFoldDB" id="A0A926IJL3"/>
<evidence type="ECO:0000256" key="1">
    <source>
        <dbReference type="SAM" id="Phobius"/>
    </source>
</evidence>
<feature type="transmembrane region" description="Helical" evidence="1">
    <location>
        <begin position="145"/>
        <end position="163"/>
    </location>
</feature>
<gene>
    <name evidence="2" type="ORF">H8707_00820</name>
</gene>
<evidence type="ECO:0000313" key="2">
    <source>
        <dbReference type="EMBL" id="MBC8586783.1"/>
    </source>
</evidence>
<dbReference type="EMBL" id="JACRTG010000003">
    <property type="protein sequence ID" value="MBC8586783.1"/>
    <property type="molecule type" value="Genomic_DNA"/>
</dbReference>
<dbReference type="Proteomes" id="UP000601171">
    <property type="component" value="Unassembled WGS sequence"/>
</dbReference>
<keyword evidence="1" id="KW-0472">Membrane</keyword>